<dbReference type="EMBL" id="QROC01000003">
    <property type="protein sequence ID" value="RHL00989.1"/>
    <property type="molecule type" value="Genomic_DNA"/>
</dbReference>
<comment type="caution">
    <text evidence="7">The sequence shown here is derived from an EMBL/GenBank/DDBJ whole genome shotgun (WGS) entry which is preliminary data.</text>
</comment>
<dbReference type="Pfam" id="PF18291">
    <property type="entry name" value="HU-HIG"/>
    <property type="match status" value="1"/>
</dbReference>
<reference evidence="4 10" key="2">
    <citation type="journal article" date="2019" name="Nat. Med.">
        <title>A library of human gut bacterial isolates paired with longitudinal multiomics data enables mechanistic microbiome research.</title>
        <authorList>
            <person name="Poyet M."/>
            <person name="Groussin M."/>
            <person name="Gibbons S.M."/>
            <person name="Avila-Pacheco J."/>
            <person name="Jiang X."/>
            <person name="Kearney S.M."/>
            <person name="Perrotta A.R."/>
            <person name="Berdy B."/>
            <person name="Zhao S."/>
            <person name="Lieberman T.D."/>
            <person name="Swanson P.K."/>
            <person name="Smith M."/>
            <person name="Roesemann S."/>
            <person name="Alexander J.E."/>
            <person name="Rich S.A."/>
            <person name="Livny J."/>
            <person name="Vlamakis H."/>
            <person name="Clish C."/>
            <person name="Bullock K."/>
            <person name="Deik A."/>
            <person name="Scott J."/>
            <person name="Pierce K.A."/>
            <person name="Xavier R.J."/>
            <person name="Alm E.J."/>
        </authorList>
    </citation>
    <scope>NUCLEOTIDE SEQUENCE [LARGE SCALE GENOMIC DNA]</scope>
    <source>
        <strain evidence="4 10">BIOML-A7</strain>
    </source>
</reference>
<feature type="domain" description="HU" evidence="3">
    <location>
        <begin position="4"/>
        <end position="113"/>
    </location>
</feature>
<dbReference type="InterPro" id="IPR010992">
    <property type="entry name" value="IHF-like_DNA-bd_dom_sf"/>
</dbReference>
<dbReference type="SUPFAM" id="SSF47729">
    <property type="entry name" value="IHF-like DNA-binding proteins"/>
    <property type="match status" value="1"/>
</dbReference>
<dbReference type="Proteomes" id="UP000284417">
    <property type="component" value="Unassembled WGS sequence"/>
</dbReference>
<reference evidence="8 9" key="1">
    <citation type="submission" date="2018-08" db="EMBL/GenBank/DDBJ databases">
        <title>A genome reference for cultivated species of the human gut microbiota.</title>
        <authorList>
            <person name="Zou Y."/>
            <person name="Xue W."/>
            <person name="Luo G."/>
        </authorList>
    </citation>
    <scope>NUCLEOTIDE SEQUENCE [LARGE SCALE GENOMIC DNA]</scope>
    <source>
        <strain evidence="6 8">AF14-7</strain>
        <strain evidence="7 9">AF39-6AC</strain>
    </source>
</reference>
<evidence type="ECO:0000313" key="6">
    <source>
        <dbReference type="EMBL" id="RGV10255.1"/>
    </source>
</evidence>
<evidence type="ECO:0000313" key="4">
    <source>
        <dbReference type="EMBL" id="KAB6422964.1"/>
    </source>
</evidence>
<dbReference type="GO" id="GO:0003677">
    <property type="term" value="F:DNA binding"/>
    <property type="evidence" value="ECO:0007669"/>
    <property type="project" value="UniProtKB-KW"/>
</dbReference>
<reference evidence="5" key="3">
    <citation type="submission" date="2023-08" db="EMBL/GenBank/DDBJ databases">
        <title>Mucin Metabolism Genes Underlie the Key Renovations of Bacteroides xylanisolvens Genomes in Captive Great Apes.</title>
        <authorList>
            <person name="Nishida A.H."/>
        </authorList>
    </citation>
    <scope>NUCLEOTIDE SEQUENCE</scope>
    <source>
        <strain evidence="5">P13.H9</strain>
    </source>
</reference>
<dbReference type="EMBL" id="WDCG01000012">
    <property type="protein sequence ID" value="KAB6422964.1"/>
    <property type="molecule type" value="Genomic_DNA"/>
</dbReference>
<name>A0A174E8W3_9BACE</name>
<dbReference type="RefSeq" id="WP_004327018.1">
    <property type="nucleotide sequence ID" value="NZ_AP031409.1"/>
</dbReference>
<dbReference type="EMBL" id="QRYV01000047">
    <property type="protein sequence ID" value="RGV10255.1"/>
    <property type="molecule type" value="Genomic_DNA"/>
</dbReference>
<dbReference type="InterPro" id="IPR041607">
    <property type="entry name" value="HU-HIG"/>
</dbReference>
<accession>A0A174E8W3</accession>
<dbReference type="Proteomes" id="UP001198461">
    <property type="component" value="Unassembled WGS sequence"/>
</dbReference>
<dbReference type="EMBL" id="JAIWYE010000019">
    <property type="protein sequence ID" value="MCA4703961.1"/>
    <property type="molecule type" value="Genomic_DNA"/>
</dbReference>
<protein>
    <submittedName>
        <fullName evidence="5 7">DNA-binding protein</fullName>
    </submittedName>
</protein>
<evidence type="ECO:0000313" key="8">
    <source>
        <dbReference type="Proteomes" id="UP000283369"/>
    </source>
</evidence>
<dbReference type="InterPro" id="IPR005902">
    <property type="entry name" value="HU_DNA-bd_put"/>
</dbReference>
<dbReference type="AlphaFoldDB" id="A0A174E8W3"/>
<evidence type="ECO:0000256" key="2">
    <source>
        <dbReference type="SAM" id="MobiDB-lite"/>
    </source>
</evidence>
<dbReference type="Proteomes" id="UP000471447">
    <property type="component" value="Unassembled WGS sequence"/>
</dbReference>
<evidence type="ECO:0000259" key="3">
    <source>
        <dbReference type="Pfam" id="PF18291"/>
    </source>
</evidence>
<feature type="compositionally biased region" description="Gly residues" evidence="2">
    <location>
        <begin position="145"/>
        <end position="162"/>
    </location>
</feature>
<gene>
    <name evidence="7" type="ORF">DW042_02680</name>
    <name evidence="6" type="ORF">DWW25_18010</name>
    <name evidence="4" type="ORF">GAZ26_13025</name>
    <name evidence="5" type="ORF">LD004_10055</name>
</gene>
<dbReference type="Gene3D" id="4.10.520.10">
    <property type="entry name" value="IHF-like DNA-binding proteins"/>
    <property type="match status" value="1"/>
</dbReference>
<proteinExistence type="predicted"/>
<organism evidence="7 9">
    <name type="scientific">Bacteroides xylanisolvens</name>
    <dbReference type="NCBI Taxonomy" id="371601"/>
    <lineage>
        <taxon>Bacteria</taxon>
        <taxon>Pseudomonadati</taxon>
        <taxon>Bacteroidota</taxon>
        <taxon>Bacteroidia</taxon>
        <taxon>Bacteroidales</taxon>
        <taxon>Bacteroidaceae</taxon>
        <taxon>Bacteroides</taxon>
    </lineage>
</organism>
<feature type="region of interest" description="Disordered" evidence="2">
    <location>
        <begin position="145"/>
        <end position="169"/>
    </location>
</feature>
<evidence type="ECO:0000313" key="5">
    <source>
        <dbReference type="EMBL" id="MCA4703961.1"/>
    </source>
</evidence>
<sequence length="169" mass="17816">MLIYKAVQSNIASKDKKKKWHPCLIKMGNVVDTQMIGETIAERSSLTAGDVHNVIRNLMAVMREQLLNSRTVKLEGLGTFTMVCQSRCKGVDAEADVSPAQITGLRCQFTPEYTRDAGGNITRALIQGASYIHVNQLTKALGAGGGGNTGGSGDDKPGGGGQEAPDPAA</sequence>
<keyword evidence="1 7" id="KW-0238">DNA-binding</keyword>
<dbReference type="Proteomes" id="UP000283369">
    <property type="component" value="Unassembled WGS sequence"/>
</dbReference>
<dbReference type="NCBIfam" id="TIGR01201">
    <property type="entry name" value="HU_rel"/>
    <property type="match status" value="1"/>
</dbReference>
<evidence type="ECO:0000313" key="7">
    <source>
        <dbReference type="EMBL" id="RHL00989.1"/>
    </source>
</evidence>
<evidence type="ECO:0000313" key="9">
    <source>
        <dbReference type="Proteomes" id="UP000284417"/>
    </source>
</evidence>
<evidence type="ECO:0000256" key="1">
    <source>
        <dbReference type="ARBA" id="ARBA00023125"/>
    </source>
</evidence>
<evidence type="ECO:0000313" key="10">
    <source>
        <dbReference type="Proteomes" id="UP000471447"/>
    </source>
</evidence>